<dbReference type="InterPro" id="IPR011659">
    <property type="entry name" value="WD40"/>
</dbReference>
<comment type="caution">
    <text evidence="2">The sequence shown here is derived from an EMBL/GenBank/DDBJ whole genome shotgun (WGS) entry which is preliminary data.</text>
</comment>
<keyword evidence="1" id="KW-0472">Membrane</keyword>
<accession>A0ABW9RHT5</accession>
<name>A0ABW9RHT5_9BACT</name>
<keyword evidence="1" id="KW-1133">Transmembrane helix</keyword>
<proteinExistence type="predicted"/>
<evidence type="ECO:0008006" key="4">
    <source>
        <dbReference type="Google" id="ProtNLM"/>
    </source>
</evidence>
<feature type="transmembrane region" description="Helical" evidence="1">
    <location>
        <begin position="20"/>
        <end position="41"/>
    </location>
</feature>
<dbReference type="EMBL" id="SMLW01000254">
    <property type="protein sequence ID" value="MTI23617.1"/>
    <property type="molecule type" value="Genomic_DNA"/>
</dbReference>
<dbReference type="Pfam" id="PF07676">
    <property type="entry name" value="PD40"/>
    <property type="match status" value="1"/>
</dbReference>
<reference evidence="2 3" key="1">
    <citation type="submission" date="2019-02" db="EMBL/GenBank/DDBJ databases">
        <authorList>
            <person name="Goldberg S.R."/>
            <person name="Haltli B.A."/>
            <person name="Correa H."/>
            <person name="Russell K.G."/>
        </authorList>
    </citation>
    <scope>NUCLEOTIDE SEQUENCE [LARGE SCALE GENOMIC DNA]</scope>
    <source>
        <strain evidence="2 3">JCM 16186</strain>
    </source>
</reference>
<evidence type="ECO:0000313" key="2">
    <source>
        <dbReference type="EMBL" id="MTI23617.1"/>
    </source>
</evidence>
<feature type="non-terminal residue" evidence="2">
    <location>
        <position position="322"/>
    </location>
</feature>
<sequence length="322" mass="37196">MKMRKLQNTPQLQTTIKKVYIWAGISIVVVLVTILTFNLMIQKRGVAADSPKMKKYGFDVAAPELKKVNFTVLDNSINSMYDEVRPYISGDGNRLYFGRRKYPENIFGKRDEQDIWVIELNDERKKGTPKNLGDRVNTRGMDAICSISPDGREMIMISEDLKTEYPLLKTTLFESGWSTPIPLKIKNFYSLTGYVDFYLSYEMNVLFMGISREDTYGQQDLYVSFPDGENSWTEPINLGKTINTEKSDFAPFISSDGKTLYFASYGHEGYGNSDIFKSKRLDDTWTNWSKPINLGKGINSFREESYFTITKDSRYIYFETYD</sequence>
<dbReference type="Proteomes" id="UP000798808">
    <property type="component" value="Unassembled WGS sequence"/>
</dbReference>
<protein>
    <recommendedName>
        <fullName evidence="4">Exo-alpha-sialidase</fullName>
    </recommendedName>
</protein>
<evidence type="ECO:0000313" key="3">
    <source>
        <dbReference type="Proteomes" id="UP000798808"/>
    </source>
</evidence>
<organism evidence="2 3">
    <name type="scientific">Fulvivirga kasyanovii</name>
    <dbReference type="NCBI Taxonomy" id="396812"/>
    <lineage>
        <taxon>Bacteria</taxon>
        <taxon>Pseudomonadati</taxon>
        <taxon>Bacteroidota</taxon>
        <taxon>Cytophagia</taxon>
        <taxon>Cytophagales</taxon>
        <taxon>Fulvivirgaceae</taxon>
        <taxon>Fulvivirga</taxon>
    </lineage>
</organism>
<gene>
    <name evidence="2" type="ORF">E1163_01495</name>
</gene>
<keyword evidence="1" id="KW-0812">Transmembrane</keyword>
<evidence type="ECO:0000256" key="1">
    <source>
        <dbReference type="SAM" id="Phobius"/>
    </source>
</evidence>
<dbReference type="SUPFAM" id="SSF82171">
    <property type="entry name" value="DPP6 N-terminal domain-like"/>
    <property type="match status" value="1"/>
</dbReference>
<keyword evidence="3" id="KW-1185">Reference proteome</keyword>